<dbReference type="EMBL" id="CM001403">
    <property type="protein sequence ID" value="EHQ25901.1"/>
    <property type="molecule type" value="Genomic_DNA"/>
</dbReference>
<reference evidence="1" key="1">
    <citation type="submission" date="2011-09" db="EMBL/GenBank/DDBJ databases">
        <title>The permanent draft genome of Mucilaginibacter paludis DSM 18603.</title>
        <authorList>
            <consortium name="US DOE Joint Genome Institute (JGI-PGF)"/>
            <person name="Lucas S."/>
            <person name="Han J."/>
            <person name="Lapidus A."/>
            <person name="Bruce D."/>
            <person name="Goodwin L."/>
            <person name="Pitluck S."/>
            <person name="Peters L."/>
            <person name="Kyrpides N."/>
            <person name="Mavromatis K."/>
            <person name="Ivanova N."/>
            <person name="Mikhailova N."/>
            <person name="Held B."/>
            <person name="Detter J.C."/>
            <person name="Tapia R."/>
            <person name="Han C."/>
            <person name="Land M."/>
            <person name="Hauser L."/>
            <person name="Markowitz V."/>
            <person name="Cheng J.-F."/>
            <person name="Hugenholtz P."/>
            <person name="Woyke T."/>
            <person name="Wu D."/>
            <person name="Tindall B."/>
            <person name="Brambilla E."/>
            <person name="Klenk H.-P."/>
            <person name="Eisen J.A."/>
        </authorList>
    </citation>
    <scope>NUCLEOTIDE SEQUENCE [LARGE SCALE GENOMIC DNA]</scope>
    <source>
        <strain evidence="1">DSM 18603</strain>
    </source>
</reference>
<name>H1Y8I3_9SPHI</name>
<evidence type="ECO:0000313" key="2">
    <source>
        <dbReference type="Proteomes" id="UP000002774"/>
    </source>
</evidence>
<proteinExistence type="predicted"/>
<dbReference type="Proteomes" id="UP000002774">
    <property type="component" value="Chromosome"/>
</dbReference>
<dbReference type="AlphaFoldDB" id="H1Y8I3"/>
<protein>
    <submittedName>
        <fullName evidence="1">Uncharacterized protein</fullName>
    </submittedName>
</protein>
<gene>
    <name evidence="1" type="ORF">Mucpa_1747</name>
</gene>
<sequence length="51" mass="5880">MVSGYTQHCYQFPNIVYSYREALLIYSHSQIFKNTSLCLLTGGHTKSDLHI</sequence>
<evidence type="ECO:0000313" key="1">
    <source>
        <dbReference type="EMBL" id="EHQ25901.1"/>
    </source>
</evidence>
<dbReference type="HOGENOM" id="CLU_3101028_0_0_10"/>
<organism evidence="1 2">
    <name type="scientific">Mucilaginibacter paludis DSM 18603</name>
    <dbReference type="NCBI Taxonomy" id="714943"/>
    <lineage>
        <taxon>Bacteria</taxon>
        <taxon>Pseudomonadati</taxon>
        <taxon>Bacteroidota</taxon>
        <taxon>Sphingobacteriia</taxon>
        <taxon>Sphingobacteriales</taxon>
        <taxon>Sphingobacteriaceae</taxon>
        <taxon>Mucilaginibacter</taxon>
    </lineage>
</organism>
<keyword evidence="2" id="KW-1185">Reference proteome</keyword>
<accession>H1Y8I3</accession>